<organism evidence="1 2">
    <name type="scientific">Serendipita vermifera MAFF 305830</name>
    <dbReference type="NCBI Taxonomy" id="933852"/>
    <lineage>
        <taxon>Eukaryota</taxon>
        <taxon>Fungi</taxon>
        <taxon>Dikarya</taxon>
        <taxon>Basidiomycota</taxon>
        <taxon>Agaricomycotina</taxon>
        <taxon>Agaricomycetes</taxon>
        <taxon>Sebacinales</taxon>
        <taxon>Serendipitaceae</taxon>
        <taxon>Serendipita</taxon>
    </lineage>
</organism>
<reference evidence="2" key="2">
    <citation type="submission" date="2015-01" db="EMBL/GenBank/DDBJ databases">
        <title>Evolutionary Origins and Diversification of the Mycorrhizal Mutualists.</title>
        <authorList>
            <consortium name="DOE Joint Genome Institute"/>
            <consortium name="Mycorrhizal Genomics Consortium"/>
            <person name="Kohler A."/>
            <person name="Kuo A."/>
            <person name="Nagy L.G."/>
            <person name="Floudas D."/>
            <person name="Copeland A."/>
            <person name="Barry K.W."/>
            <person name="Cichocki N."/>
            <person name="Veneault-Fourrey C."/>
            <person name="LaButti K."/>
            <person name="Lindquist E.A."/>
            <person name="Lipzen A."/>
            <person name="Lundell T."/>
            <person name="Morin E."/>
            <person name="Murat C."/>
            <person name="Riley R."/>
            <person name="Ohm R."/>
            <person name="Sun H."/>
            <person name="Tunlid A."/>
            <person name="Henrissat B."/>
            <person name="Grigoriev I.V."/>
            <person name="Hibbett D.S."/>
            <person name="Martin F."/>
        </authorList>
    </citation>
    <scope>NUCLEOTIDE SEQUENCE [LARGE SCALE GENOMIC DNA]</scope>
    <source>
        <strain evidence="2">MAFF 305830</strain>
    </source>
</reference>
<accession>A0A0C2WT00</accession>
<evidence type="ECO:0000313" key="2">
    <source>
        <dbReference type="Proteomes" id="UP000054097"/>
    </source>
</evidence>
<reference evidence="1 2" key="1">
    <citation type="submission" date="2014-04" db="EMBL/GenBank/DDBJ databases">
        <authorList>
            <consortium name="DOE Joint Genome Institute"/>
            <person name="Kuo A."/>
            <person name="Zuccaro A."/>
            <person name="Kohler A."/>
            <person name="Nagy L.G."/>
            <person name="Floudas D."/>
            <person name="Copeland A."/>
            <person name="Barry K.W."/>
            <person name="Cichocki N."/>
            <person name="Veneault-Fourrey C."/>
            <person name="LaButti K."/>
            <person name="Lindquist E.A."/>
            <person name="Lipzen A."/>
            <person name="Lundell T."/>
            <person name="Morin E."/>
            <person name="Murat C."/>
            <person name="Sun H."/>
            <person name="Tunlid A."/>
            <person name="Henrissat B."/>
            <person name="Grigoriev I.V."/>
            <person name="Hibbett D.S."/>
            <person name="Martin F."/>
            <person name="Nordberg H.P."/>
            <person name="Cantor M.N."/>
            <person name="Hua S.X."/>
        </authorList>
    </citation>
    <scope>NUCLEOTIDE SEQUENCE [LARGE SCALE GENOMIC DNA]</scope>
    <source>
        <strain evidence="1 2">MAFF 305830</strain>
    </source>
</reference>
<dbReference type="Proteomes" id="UP000054097">
    <property type="component" value="Unassembled WGS sequence"/>
</dbReference>
<name>A0A0C2WT00_SERVB</name>
<dbReference type="AlphaFoldDB" id="A0A0C2WT00"/>
<gene>
    <name evidence="1" type="ORF">M408DRAFT_8317</name>
</gene>
<evidence type="ECO:0000313" key="1">
    <source>
        <dbReference type="EMBL" id="KIM29263.1"/>
    </source>
</evidence>
<dbReference type="HOGENOM" id="CLU_1321616_0_0_1"/>
<dbReference type="EMBL" id="KN824289">
    <property type="protein sequence ID" value="KIM29263.1"/>
    <property type="molecule type" value="Genomic_DNA"/>
</dbReference>
<protein>
    <submittedName>
        <fullName evidence="1">Uncharacterized protein</fullName>
    </submittedName>
</protein>
<keyword evidence="2" id="KW-1185">Reference proteome</keyword>
<proteinExistence type="predicted"/>
<sequence>MDGADQTDAVREVTASSLLRAERSRLAWCEFRTAKKPKMVQLTDGIKSAKARSNTRCFECPNGRASRKGFMHRIGNFRIHSTMLNRKNIIDSVVESFEFKIITSFMLSTNFFNGEEQQDTEPILKLEGRMEKRNGVTLLSTRPFYTGSALATWSAFNGWVSPDGVGYEDWRLWGAVDAAQTDADQCAVDMLLFDALHPLLIMLVTLKV</sequence>